<protein>
    <submittedName>
        <fullName evidence="6">(spotted green pufferfish) hypothetical protein</fullName>
    </submittedName>
</protein>
<reference evidence="6" key="1">
    <citation type="journal article" date="2004" name="Nature">
        <title>Genome duplication in the teleost fish Tetraodon nigroviridis reveals the early vertebrate proto-karyotype.</title>
        <authorList>
            <person name="Jaillon O."/>
            <person name="Aury J.-M."/>
            <person name="Brunet F."/>
            <person name="Petit J.-L."/>
            <person name="Stange-Thomann N."/>
            <person name="Mauceli E."/>
            <person name="Bouneau L."/>
            <person name="Fischer C."/>
            <person name="Ozouf-Costaz C."/>
            <person name="Bernot A."/>
            <person name="Nicaud S."/>
            <person name="Jaffe D."/>
            <person name="Fisher S."/>
            <person name="Lutfalla G."/>
            <person name="Dossat C."/>
            <person name="Segurens B."/>
            <person name="Dasilva C."/>
            <person name="Salanoubat M."/>
            <person name="Levy M."/>
            <person name="Boudet N."/>
            <person name="Castellano S."/>
            <person name="Anthouard V."/>
            <person name="Jubin C."/>
            <person name="Castelli V."/>
            <person name="Katinka M."/>
            <person name="Vacherie B."/>
            <person name="Biemont C."/>
            <person name="Skalli Z."/>
            <person name="Cattolico L."/>
            <person name="Poulain J."/>
            <person name="De Berardinis V."/>
            <person name="Cruaud C."/>
            <person name="Duprat S."/>
            <person name="Brottier P."/>
            <person name="Coutanceau J.-P."/>
            <person name="Gouzy J."/>
            <person name="Parra G."/>
            <person name="Lardier G."/>
            <person name="Chapple C."/>
            <person name="McKernan K.J."/>
            <person name="McEwan P."/>
            <person name="Bosak S."/>
            <person name="Kellis M."/>
            <person name="Volff J.-N."/>
            <person name="Guigo R."/>
            <person name="Zody M.C."/>
            <person name="Mesirov J."/>
            <person name="Lindblad-Toh K."/>
            <person name="Birren B."/>
            <person name="Nusbaum C."/>
            <person name="Kahn D."/>
            <person name="Robinson-Rechavi M."/>
            <person name="Laudet V."/>
            <person name="Schachter V."/>
            <person name="Quetier F."/>
            <person name="Saurin W."/>
            <person name="Scarpelli C."/>
            <person name="Wincker P."/>
            <person name="Lander E.S."/>
            <person name="Weissenbach J."/>
            <person name="Roest Crollius H."/>
        </authorList>
    </citation>
    <scope>NUCLEOTIDE SEQUENCE [LARGE SCALE GENOMIC DNA]</scope>
</reference>
<feature type="region of interest" description="Disordered" evidence="4">
    <location>
        <begin position="780"/>
        <end position="825"/>
    </location>
</feature>
<proteinExistence type="inferred from homology"/>
<dbReference type="InterPro" id="IPR032771">
    <property type="entry name" value="DUF4527"/>
</dbReference>
<feature type="compositionally biased region" description="Polar residues" evidence="4">
    <location>
        <begin position="1247"/>
        <end position="1268"/>
    </location>
</feature>
<reference evidence="6" key="2">
    <citation type="submission" date="2004-02" db="EMBL/GenBank/DDBJ databases">
        <authorList>
            <consortium name="Genoscope"/>
            <consortium name="Whitehead Institute Centre for Genome Research"/>
        </authorList>
    </citation>
    <scope>NUCLEOTIDE SEQUENCE</scope>
</reference>
<dbReference type="GO" id="GO:0050811">
    <property type="term" value="F:GABA receptor binding"/>
    <property type="evidence" value="ECO:0007669"/>
    <property type="project" value="TreeGrafter"/>
</dbReference>
<feature type="compositionally biased region" description="Basic and acidic residues" evidence="4">
    <location>
        <begin position="1220"/>
        <end position="1229"/>
    </location>
</feature>
<feature type="compositionally biased region" description="Polar residues" evidence="4">
    <location>
        <begin position="1312"/>
        <end position="1327"/>
    </location>
</feature>
<feature type="non-terminal residue" evidence="6">
    <location>
        <position position="1429"/>
    </location>
</feature>
<feature type="coiled-coil region" evidence="3">
    <location>
        <begin position="612"/>
        <end position="669"/>
    </location>
</feature>
<feature type="compositionally biased region" description="Basic and acidic residues" evidence="4">
    <location>
        <begin position="250"/>
        <end position="263"/>
    </location>
</feature>
<feature type="compositionally biased region" description="Basic and acidic residues" evidence="4">
    <location>
        <begin position="271"/>
        <end position="280"/>
    </location>
</feature>
<evidence type="ECO:0000256" key="4">
    <source>
        <dbReference type="SAM" id="MobiDB-lite"/>
    </source>
</evidence>
<comment type="caution">
    <text evidence="6">The sequence shown here is derived from an EMBL/GenBank/DDBJ whole genome shotgun (WGS) entry which is preliminary data.</text>
</comment>
<feature type="compositionally biased region" description="Polar residues" evidence="4">
    <location>
        <begin position="363"/>
        <end position="382"/>
    </location>
</feature>
<accession>Q4S3M8</accession>
<gene>
    <name evidence="6" type="ORF">GSTENG00024583001</name>
</gene>
<feature type="region of interest" description="Disordered" evidence="4">
    <location>
        <begin position="1142"/>
        <end position="1166"/>
    </location>
</feature>
<evidence type="ECO:0000259" key="5">
    <source>
        <dbReference type="Pfam" id="PF16034"/>
    </source>
</evidence>
<evidence type="ECO:0000256" key="2">
    <source>
        <dbReference type="ARBA" id="ARBA00023054"/>
    </source>
</evidence>
<dbReference type="Pfam" id="PF15030">
    <property type="entry name" value="DUF4527"/>
    <property type="match status" value="1"/>
</dbReference>
<feature type="domain" description="Janus kinase and microtubule-interacting protein C-terminal" evidence="5">
    <location>
        <begin position="374"/>
        <end position="521"/>
    </location>
</feature>
<feature type="region of interest" description="Disordered" evidence="4">
    <location>
        <begin position="1"/>
        <end position="20"/>
    </location>
</feature>
<feature type="compositionally biased region" description="Polar residues" evidence="4">
    <location>
        <begin position="1151"/>
        <end position="1160"/>
    </location>
</feature>
<feature type="coiled-coil region" evidence="3">
    <location>
        <begin position="873"/>
        <end position="924"/>
    </location>
</feature>
<dbReference type="PANTHER" id="PTHR18935">
    <property type="entry name" value="GOLGIN SUBFAMILY A MEMBER 4-LIKE ISOFORM X1"/>
    <property type="match status" value="1"/>
</dbReference>
<feature type="compositionally biased region" description="Basic and acidic residues" evidence="4">
    <location>
        <begin position="1286"/>
        <end position="1296"/>
    </location>
</feature>
<evidence type="ECO:0000256" key="3">
    <source>
        <dbReference type="SAM" id="Coils"/>
    </source>
</evidence>
<feature type="coiled-coil region" evidence="3">
    <location>
        <begin position="727"/>
        <end position="754"/>
    </location>
</feature>
<feature type="region of interest" description="Disordered" evidence="4">
    <location>
        <begin position="250"/>
        <end position="280"/>
    </location>
</feature>
<dbReference type="Pfam" id="PF16034">
    <property type="entry name" value="JAKMIP_CC3"/>
    <property type="match status" value="1"/>
</dbReference>
<sequence>SRKGRKLEKPEAMTDSAQATNEELKTKLMDVQSELQQERGKVCKLRERLQEQRQARELEQHKHAVALTDLRAKLHEEKLREIAAVREGLARQHDVELARSIKIRDAEVQRLQGLVNALRDGAADKLKTALLGEAREEAKRAFDGERLKLQQEIQEQKVARKQAEEALITAQQADKAKAADLRTAYQQHQDEVHRIKRDCEKDIRRLMDELKAKDRVVCALEKELGLQAGYAQKLQLQKEALDEQLGHVREAERHNHGSPKREVMPGLGDNPDPHGNQETEERDMRRFQLKIAELHAIIRKLEDRNALLADERNELLKRMREAESQMKPMFEKNKRLSKKNDDLLQTLQRMEEKLKNLSRENAEMQSSTQSQLKRPSSLSDLSQAHEEHEVEFLRLQVSEQRGIIDELTQERDRLAMSKKTRRKPLKMSKTREQLQMELSSGQAKIADLEKALAERGQDSKWVEEKQYLLKTNQELHEKMCALQQAESRLQAEVQDARDQNELLEFRILELEERERRSPALNLHMSAFPENSSSALQSYCHQEGVTDVIIPELMKKLDILGDNGNLRNEEQVAVIQAGTVISLCEKVRAARAGAVQQAEGIPEEELDYRKQALDQAYMRIEELEATLYSALQQEQPACQAVAESLTDRQREELRLAVDKLRRQILRQSRQFDSQILQERMELLQQAQQTEEKGRVEQVWRDQLQHCQRQLKANEDEMSSQSGCFETFEAQLQQRLKQALDREQSLQKRIFTLEKQLLDVTVSAATGTAAISAVRITANPTSAQWENPERLPFTRGEGEGEEERNQDRRKQQQPSQGIKNEEQEGDVVVTGDQIEAGRVIETEDLTEARLQGFILSLQEDLRVLLEREDHSVTERRGLMQQLQEAQENNQLLSCKLEVMKAQDGLVHALNQENRALAQRIQELLTHIKVREEEISSEKTELEGRISKLEVTELHSRITTLLREKKEARSLTAKIQEQHNNLTAELKAKYDALLKKRNQTDLDIAPLKAKLSCLVIKCQERNTLLAGMMKAMRRHGCVDHTLLRRAEQLLCDDALQEYSNAFTPDAKSQGCSDEFVPQSVSKFQFDPKSTTHDSMSEPLEEHVGVQATQAPVAPGPSEDVDTGQPPFTVDGQPLTTGGHKNLMFHHPESEGKSSQEPNGSHGSSLCPGGATASTCVISSRRLRSPEKILDLHDQLQETLKCSSQILCTTDCSASVKRLQTPENTERGREPRKYHSVSVQREKESLRFSARTKSVTLSAAPSLRNKSATSDNADAFQSADLFTGQRSKSRNSEFHSESPEIQHLTLKAANLPDSPPETTASDTAAPGNNYSDTPYTSYGAATEGGSFAATCTSEKSFKSERKSSVAVKESPMRGLHPETPAQVHSLEVVRRVGQNSLLIQWERPPLDELGCSNRTFVYGYRVGRAQEEGCLNC</sequence>
<dbReference type="InterPro" id="IPR024836">
    <property type="entry name" value="JAKMIP"/>
</dbReference>
<evidence type="ECO:0000256" key="1">
    <source>
        <dbReference type="ARBA" id="ARBA00005239"/>
    </source>
</evidence>
<dbReference type="GO" id="GO:0008017">
    <property type="term" value="F:microtubule binding"/>
    <property type="evidence" value="ECO:0007669"/>
    <property type="project" value="InterPro"/>
</dbReference>
<dbReference type="PANTHER" id="PTHR18935:SF6">
    <property type="entry name" value="JANUS KINASE AND MICROTUBULE-INTERACTING PROTEIN 1"/>
    <property type="match status" value="1"/>
</dbReference>
<name>Q4S3M8_TETNG</name>
<keyword evidence="2 3" id="KW-0175">Coiled coil</keyword>
<dbReference type="EMBL" id="CAAE01014749">
    <property type="protein sequence ID" value="CAG04754.1"/>
    <property type="molecule type" value="Genomic_DNA"/>
</dbReference>
<dbReference type="OrthoDB" id="6424487at2759"/>
<dbReference type="KEGG" id="tng:GSTEN00024583G001"/>
<dbReference type="GO" id="GO:0019900">
    <property type="term" value="F:kinase binding"/>
    <property type="evidence" value="ECO:0007669"/>
    <property type="project" value="InterPro"/>
</dbReference>
<evidence type="ECO:0000313" key="6">
    <source>
        <dbReference type="EMBL" id="CAG04754.1"/>
    </source>
</evidence>
<dbReference type="InterPro" id="IPR031994">
    <property type="entry name" value="JAKMIP_C"/>
</dbReference>
<feature type="region of interest" description="Disordered" evidence="4">
    <location>
        <begin position="356"/>
        <end position="385"/>
    </location>
</feature>
<organism evidence="6">
    <name type="scientific">Tetraodon nigroviridis</name>
    <name type="common">Spotted green pufferfish</name>
    <name type="synonym">Chelonodon nigroviridis</name>
    <dbReference type="NCBI Taxonomy" id="99883"/>
    <lineage>
        <taxon>Eukaryota</taxon>
        <taxon>Metazoa</taxon>
        <taxon>Chordata</taxon>
        <taxon>Craniata</taxon>
        <taxon>Vertebrata</taxon>
        <taxon>Euteleostomi</taxon>
        <taxon>Actinopterygii</taxon>
        <taxon>Neopterygii</taxon>
        <taxon>Teleostei</taxon>
        <taxon>Neoteleostei</taxon>
        <taxon>Acanthomorphata</taxon>
        <taxon>Eupercaria</taxon>
        <taxon>Tetraodontiformes</taxon>
        <taxon>Tetradontoidea</taxon>
        <taxon>Tetraodontidae</taxon>
        <taxon>Tetraodon</taxon>
    </lineage>
</organism>
<comment type="similarity">
    <text evidence="1">Belongs to the JAKMIP family.</text>
</comment>
<feature type="region of interest" description="Disordered" evidence="4">
    <location>
        <begin position="1214"/>
        <end position="1327"/>
    </location>
</feature>